<evidence type="ECO:0000313" key="2">
    <source>
        <dbReference type="EMBL" id="KDR70415.1"/>
    </source>
</evidence>
<evidence type="ECO:0000256" key="1">
    <source>
        <dbReference type="SAM" id="MobiDB-lite"/>
    </source>
</evidence>
<dbReference type="AlphaFoldDB" id="A0A067SHK0"/>
<feature type="compositionally biased region" description="Low complexity" evidence="1">
    <location>
        <begin position="944"/>
        <end position="955"/>
    </location>
</feature>
<organism evidence="2 3">
    <name type="scientific">Galerina marginata (strain CBS 339.88)</name>
    <dbReference type="NCBI Taxonomy" id="685588"/>
    <lineage>
        <taxon>Eukaryota</taxon>
        <taxon>Fungi</taxon>
        <taxon>Dikarya</taxon>
        <taxon>Basidiomycota</taxon>
        <taxon>Agaricomycotina</taxon>
        <taxon>Agaricomycetes</taxon>
        <taxon>Agaricomycetidae</taxon>
        <taxon>Agaricales</taxon>
        <taxon>Agaricineae</taxon>
        <taxon>Strophariaceae</taxon>
        <taxon>Galerina</taxon>
    </lineage>
</organism>
<feature type="region of interest" description="Disordered" evidence="1">
    <location>
        <begin position="179"/>
        <end position="233"/>
    </location>
</feature>
<feature type="compositionally biased region" description="Basic and acidic residues" evidence="1">
    <location>
        <begin position="257"/>
        <end position="269"/>
    </location>
</feature>
<name>A0A067SHK0_GALM3</name>
<feature type="region of interest" description="Disordered" evidence="1">
    <location>
        <begin position="834"/>
        <end position="972"/>
    </location>
</feature>
<protein>
    <submittedName>
        <fullName evidence="2">Uncharacterized protein</fullName>
    </submittedName>
</protein>
<sequence length="972" mass="107933">MPKALTSAPFVPSRQQLLWKKDARFQYLTITKAREAVNQEIRRIVIDIAVDQPTGPFRPHHNGHAISALEIGVGHKDYNLLGCYLIRCQPKVNDECTKNTFHFPRDFEEDFVMLHDKLTPLLFMREELLPVPKCQKTAEALKSRKTIAGSPLYQQAVQKYYYGVETNNQASLPLIAQPRALPTPPQTIQRSRLPHPSPLNHASDVTPPRYLLTDRSRNAGPSDATHPRYRLAEGSRNATRSGYLLHTSTSVDPDSDAEGHSSTSDKEIIEISDSGEEEERSKIPLLIVVWTMNNSCAIETIVYVDAGNTFCLKTYELALKNRGVCIIPQIEIYDPTTDEWSLLGSKEQIGPISEADGNLKTFLLRYKGVKRLPEFPHLSRCADLLRRKVPKSNHRTLQNNQVLDPPINNTPIVFRDTVKGTIGDYLYRKSAVHGRGDGKRIALHINLPLDAMPSPRKPQIAQRREQGEFSKEEKKFLNTHLPLYLGSFGSGSESKKGDKKEWKMVRYFTNRRPTNHISKAPPVVQPKTPRATSARDIFAIEKKAEIKERMAEKRDDGTAPGDNLTLYKQARDELWDEIAASSRASFEGKSLSRKEAIIKGPQNDDIERNRENVVANTVDALRPLVGAHWTGHGDIVFFVQGAFRSSKVPHKLHTFSASVGPMEDFEGFHLSVENFKDDFQAPFKKWARKTLPEVVFEPEIIEATSTALDAPPAAVLTITLLEDGFPKLPDIDINDITLKDAKRLLSEYITTAWAAVTSKGKSNAPVPWDALNSTTRGKILDNPIPFVAFKSLDPSHASASDVYGVLGTILEEQEKGEHPLKFSVDRETLYCMSTDPKTEDASTGSSSVRVKPVSPGKHLPKKKGRKPRKPVALDEEMFDFSPNIPGNVASGKETAPAVPSSGTGDNGDKLAPPSKKSKKDKPAPTAKKQSGKKKRVVTTAILTSSSAAVAPVGVVKRGITKPPPAPRERSKR</sequence>
<accession>A0A067SHK0</accession>
<dbReference type="EMBL" id="KL142397">
    <property type="protein sequence ID" value="KDR70415.1"/>
    <property type="molecule type" value="Genomic_DNA"/>
</dbReference>
<evidence type="ECO:0000313" key="3">
    <source>
        <dbReference type="Proteomes" id="UP000027222"/>
    </source>
</evidence>
<proteinExistence type="predicted"/>
<dbReference type="Proteomes" id="UP000027222">
    <property type="component" value="Unassembled WGS sequence"/>
</dbReference>
<feature type="compositionally biased region" description="Basic residues" evidence="1">
    <location>
        <begin position="858"/>
        <end position="869"/>
    </location>
</feature>
<dbReference type="STRING" id="685588.A0A067SHK0"/>
<feature type="region of interest" description="Disordered" evidence="1">
    <location>
        <begin position="246"/>
        <end position="275"/>
    </location>
</feature>
<dbReference type="HOGENOM" id="CLU_305233_0_0_1"/>
<dbReference type="OrthoDB" id="3068479at2759"/>
<keyword evidence="3" id="KW-1185">Reference proteome</keyword>
<reference evidence="3" key="1">
    <citation type="journal article" date="2014" name="Proc. Natl. Acad. Sci. U.S.A.">
        <title>Extensive sampling of basidiomycete genomes demonstrates inadequacy of the white-rot/brown-rot paradigm for wood decay fungi.</title>
        <authorList>
            <person name="Riley R."/>
            <person name="Salamov A.A."/>
            <person name="Brown D.W."/>
            <person name="Nagy L.G."/>
            <person name="Floudas D."/>
            <person name="Held B.W."/>
            <person name="Levasseur A."/>
            <person name="Lombard V."/>
            <person name="Morin E."/>
            <person name="Otillar R."/>
            <person name="Lindquist E.A."/>
            <person name="Sun H."/>
            <person name="LaButti K.M."/>
            <person name="Schmutz J."/>
            <person name="Jabbour D."/>
            <person name="Luo H."/>
            <person name="Baker S.E."/>
            <person name="Pisabarro A.G."/>
            <person name="Walton J.D."/>
            <person name="Blanchette R.A."/>
            <person name="Henrissat B."/>
            <person name="Martin F."/>
            <person name="Cullen D."/>
            <person name="Hibbett D.S."/>
            <person name="Grigoriev I.V."/>
        </authorList>
    </citation>
    <scope>NUCLEOTIDE SEQUENCE [LARGE SCALE GENOMIC DNA]</scope>
    <source>
        <strain evidence="3">CBS 339.88</strain>
    </source>
</reference>
<gene>
    <name evidence="2" type="ORF">GALMADRAFT_1350283</name>
</gene>